<accession>A0A3M7Q5U2</accession>
<proteinExistence type="predicted"/>
<sequence>MVFQRGAPYSMIERIKLFNKQKKEKLHKRLFERINKAQYCEFLKKKSQFGQHVDLMSKTYSIN</sequence>
<comment type="caution">
    <text evidence="1">The sequence shown here is derived from an EMBL/GenBank/DDBJ whole genome shotgun (WGS) entry which is preliminary data.</text>
</comment>
<dbReference type="Proteomes" id="UP000276133">
    <property type="component" value="Unassembled WGS sequence"/>
</dbReference>
<dbReference type="AlphaFoldDB" id="A0A3M7Q5U2"/>
<evidence type="ECO:0000313" key="1">
    <source>
        <dbReference type="EMBL" id="RNA06371.1"/>
    </source>
</evidence>
<dbReference type="EMBL" id="REGN01007418">
    <property type="protein sequence ID" value="RNA06371.1"/>
    <property type="molecule type" value="Genomic_DNA"/>
</dbReference>
<organism evidence="1 2">
    <name type="scientific">Brachionus plicatilis</name>
    <name type="common">Marine rotifer</name>
    <name type="synonym">Brachionus muelleri</name>
    <dbReference type="NCBI Taxonomy" id="10195"/>
    <lineage>
        <taxon>Eukaryota</taxon>
        <taxon>Metazoa</taxon>
        <taxon>Spiralia</taxon>
        <taxon>Gnathifera</taxon>
        <taxon>Rotifera</taxon>
        <taxon>Eurotatoria</taxon>
        <taxon>Monogononta</taxon>
        <taxon>Pseudotrocha</taxon>
        <taxon>Ploima</taxon>
        <taxon>Brachionidae</taxon>
        <taxon>Brachionus</taxon>
    </lineage>
</organism>
<evidence type="ECO:0000313" key="2">
    <source>
        <dbReference type="Proteomes" id="UP000276133"/>
    </source>
</evidence>
<name>A0A3M7Q5U2_BRAPC</name>
<gene>
    <name evidence="1" type="ORF">BpHYR1_039802</name>
</gene>
<protein>
    <submittedName>
        <fullName evidence="1">Uncharacterized protein</fullName>
    </submittedName>
</protein>
<keyword evidence="2" id="KW-1185">Reference proteome</keyword>
<reference evidence="1 2" key="1">
    <citation type="journal article" date="2018" name="Sci. Rep.">
        <title>Genomic signatures of local adaptation to the degree of environmental predictability in rotifers.</title>
        <authorList>
            <person name="Franch-Gras L."/>
            <person name="Hahn C."/>
            <person name="Garcia-Roger E.M."/>
            <person name="Carmona M.J."/>
            <person name="Serra M."/>
            <person name="Gomez A."/>
        </authorList>
    </citation>
    <scope>NUCLEOTIDE SEQUENCE [LARGE SCALE GENOMIC DNA]</scope>
    <source>
        <strain evidence="1">HYR1</strain>
    </source>
</reference>